<feature type="domain" description="GH29D-like beta-sandwich" evidence="2">
    <location>
        <begin position="158"/>
        <end position="221"/>
    </location>
</feature>
<feature type="signal peptide" evidence="1">
    <location>
        <begin position="1"/>
        <end position="30"/>
    </location>
</feature>
<dbReference type="RefSeq" id="WP_110107509.1">
    <property type="nucleotide sequence ID" value="NZ_CP027303.2"/>
</dbReference>
<feature type="domain" description="Endonuclease YhcR N-terminal" evidence="4">
    <location>
        <begin position="34"/>
        <end position="143"/>
    </location>
</feature>
<dbReference type="InterPro" id="IPR045939">
    <property type="entry name" value="YhcR_N"/>
</dbReference>
<reference evidence="6" key="1">
    <citation type="submission" date="2018-02" db="EMBL/GenBank/DDBJ databases">
        <title>The complete genome of bacterial strain SGAirxxxx.</title>
        <authorList>
            <person name="Schuster S.C."/>
        </authorList>
    </citation>
    <scope>NUCLEOTIDE SEQUENCE [LARGE SCALE GENOMIC DNA]</scope>
    <source>
        <strain evidence="6">SGAir0734</strain>
    </source>
</reference>
<dbReference type="EMBL" id="CP027303">
    <property type="protein sequence ID" value="AWO74680.1"/>
    <property type="molecule type" value="Genomic_DNA"/>
</dbReference>
<dbReference type="Pfam" id="PF19580">
    <property type="entry name" value="Exo_endo_phos_3"/>
    <property type="match status" value="1"/>
</dbReference>
<dbReference type="CDD" id="cd04486">
    <property type="entry name" value="YhcR_OBF_like"/>
    <property type="match status" value="1"/>
</dbReference>
<feature type="domain" description="Endonuclease/exonuclease/phosphatase" evidence="3">
    <location>
        <begin position="626"/>
        <end position="769"/>
    </location>
</feature>
<proteinExistence type="predicted"/>
<evidence type="ECO:0000259" key="2">
    <source>
        <dbReference type="Pfam" id="PF13290"/>
    </source>
</evidence>
<name>A0A2Z3N720_GEOTH</name>
<dbReference type="PANTHER" id="PTHR42834">
    <property type="entry name" value="ENDONUCLEASE/EXONUCLEASE/PHOSPHATASE FAMILY PROTEIN (AFU_ORTHOLOGUE AFUA_3G09210)"/>
    <property type="match status" value="1"/>
</dbReference>
<dbReference type="PANTHER" id="PTHR42834:SF1">
    <property type="entry name" value="ENDONUCLEASE_EXONUCLEASE_PHOSPHATASE FAMILY PROTEIN (AFU_ORTHOLOGUE AFUA_3G09210)"/>
    <property type="match status" value="1"/>
</dbReference>
<dbReference type="SUPFAM" id="SSF56219">
    <property type="entry name" value="DNase I-like"/>
    <property type="match status" value="1"/>
</dbReference>
<evidence type="ECO:0000259" key="3">
    <source>
        <dbReference type="Pfam" id="PF19580"/>
    </source>
</evidence>
<dbReference type="Pfam" id="PF19886">
    <property type="entry name" value="DUF6359"/>
    <property type="match status" value="1"/>
</dbReference>
<evidence type="ECO:0000256" key="1">
    <source>
        <dbReference type="SAM" id="SignalP"/>
    </source>
</evidence>
<keyword evidence="5" id="KW-0255">Endonuclease</keyword>
<dbReference type="GO" id="GO:0004519">
    <property type="term" value="F:endonuclease activity"/>
    <property type="evidence" value="ECO:0007669"/>
    <property type="project" value="UniProtKB-KW"/>
</dbReference>
<dbReference type="Pfam" id="PF13290">
    <property type="entry name" value="CHB_HEX_C_1"/>
    <property type="match status" value="1"/>
</dbReference>
<keyword evidence="5" id="KW-0378">Hydrolase</keyword>
<keyword evidence="5" id="KW-0540">Nuclease</keyword>
<organism evidence="5 6">
    <name type="scientific">Geobacillus thermoleovorans</name>
    <name type="common">Bacillus thermoleovorans</name>
    <dbReference type="NCBI Taxonomy" id="33941"/>
    <lineage>
        <taxon>Bacteria</taxon>
        <taxon>Bacillati</taxon>
        <taxon>Bacillota</taxon>
        <taxon>Bacilli</taxon>
        <taxon>Bacillales</taxon>
        <taxon>Anoxybacillaceae</taxon>
        <taxon>Geobacillus</taxon>
        <taxon>Geobacillus thermoleovorans group</taxon>
    </lineage>
</organism>
<dbReference type="CDD" id="cd10283">
    <property type="entry name" value="MnuA_DNase1-like"/>
    <property type="match status" value="1"/>
</dbReference>
<evidence type="ECO:0000259" key="4">
    <source>
        <dbReference type="Pfam" id="PF19886"/>
    </source>
</evidence>
<evidence type="ECO:0000313" key="6">
    <source>
        <dbReference type="Proteomes" id="UP000246996"/>
    </source>
</evidence>
<evidence type="ECO:0000313" key="5">
    <source>
        <dbReference type="EMBL" id="AWO74680.1"/>
    </source>
</evidence>
<dbReference type="InterPro" id="IPR036691">
    <property type="entry name" value="Endo/exonu/phosph_ase_sf"/>
</dbReference>
<accession>A0A2Z3N720</accession>
<sequence>MKSKRWKTAVLIAWLFALALSLLTPAVSRADGAVTVAEAIARNSGTATVEGYIVGVVQLGSGASVTYSLSAPFTVETNIALADRPNETDRNKILPVQLPPGAIREALNLKAHPENVGKKVRITGSLAAYFAVPGLKAPTAYSWVESATSRVEPVTAAPGPGAVPEGTFIRLVTATEGATIYYTVDGSEPTTSSFVYREPIPAEAMTIKAFAVKEGMEPSVVSVFTYSVLTQAVRIHDIQGVGHRSPWDGKQVTGVEGIVTYVPDSNHLYMQDPKPDNDERTSEGIFVYKPSHGAKPGDMVLIDGTVTEWLMEGYAEKADTDLTVTEIDASKGSLRIVQSGQPLPAPVVIGRDRALPTEVIDNDGFSEFDPNEDGIDFFESLEGMLVQIEEPKVIGPQKYGQIPVVPQSIPVDTRAGGLRLSENDANPERILLYVQDRTFVAKTGDSFAGPVTGVMSYRYGNYNVLVDRERLPRLLEGAVSPETTDIVPDPDQLTIASYNIENFSARSSDEKANQLADDLVYRLKSPDIIGLMEVQDNDGETDSGATNADQTMARLIQKVKERGGPDYVYIDVAPQNNQDGGAPGGNIRVGFLYNRDRVSLVDGRQGAATEAVAFTDGRLTLNPGRIDPNNPVFQGTRKPLAAQFEFRGQTVIIIANHFNSKNGDAPLFGKIQPPVRPSEAKRVQIAEVVHRFVQDVLEKQPNANVVVLGDLNDFEFSAAVKTLKGSELVNMMESVPADDRYSYIYEGNSQLLDHILVSKRLASSTKADIVHINAPFMEGKRASDHDPVLIQTSLSSKEETTPQQPWTRLANVSLNRLVVQTVHAFLSVEGMSSIRDGIWLQHNAVLRGEGLRHTKVVICPVAPGAVVDFQGAVVKEVVIANRHVKEIRGAEYVQTWNIADGVDLSTIVIKRSNGEPIHPTTVRP</sequence>
<dbReference type="AlphaFoldDB" id="A0A2Z3N720"/>
<gene>
    <name evidence="5" type="ORF">C1N76_09265</name>
</gene>
<keyword evidence="1" id="KW-0732">Signal</keyword>
<feature type="chain" id="PRO_5016361825" evidence="1">
    <location>
        <begin position="31"/>
        <end position="924"/>
    </location>
</feature>
<protein>
    <submittedName>
        <fullName evidence="5">Endonuclease</fullName>
    </submittedName>
</protein>
<dbReference type="Gene3D" id="3.60.10.10">
    <property type="entry name" value="Endonuclease/exonuclease/phosphatase"/>
    <property type="match status" value="1"/>
</dbReference>
<dbReference type="InterPro" id="IPR059177">
    <property type="entry name" value="GH29D-like_dom"/>
</dbReference>
<dbReference type="Proteomes" id="UP000246996">
    <property type="component" value="Chromosome"/>
</dbReference>
<dbReference type="InterPro" id="IPR005135">
    <property type="entry name" value="Endo/exonuclease/phosphatase"/>
</dbReference>